<dbReference type="Gene3D" id="3.30.530.20">
    <property type="match status" value="1"/>
</dbReference>
<dbReference type="Proteomes" id="UP001501598">
    <property type="component" value="Unassembled WGS sequence"/>
</dbReference>
<keyword evidence="4" id="KW-1185">Reference proteome</keyword>
<reference evidence="4" key="1">
    <citation type="journal article" date="2019" name="Int. J. Syst. Evol. Microbiol.">
        <title>The Global Catalogue of Microorganisms (GCM) 10K type strain sequencing project: providing services to taxonomists for standard genome sequencing and annotation.</title>
        <authorList>
            <consortium name="The Broad Institute Genomics Platform"/>
            <consortium name="The Broad Institute Genome Sequencing Center for Infectious Disease"/>
            <person name="Wu L."/>
            <person name="Ma J."/>
        </authorList>
    </citation>
    <scope>NUCLEOTIDE SEQUENCE [LARGE SCALE GENOMIC DNA]</scope>
    <source>
        <strain evidence="4">JCM 17906</strain>
    </source>
</reference>
<name>A0ABP8RW75_9PSEU</name>
<keyword evidence="2" id="KW-0472">Membrane</keyword>
<evidence type="ECO:0000313" key="4">
    <source>
        <dbReference type="Proteomes" id="UP001501598"/>
    </source>
</evidence>
<dbReference type="InterPro" id="IPR023393">
    <property type="entry name" value="START-like_dom_sf"/>
</dbReference>
<dbReference type="RefSeq" id="WP_345420918.1">
    <property type="nucleotide sequence ID" value="NZ_BAABGT010000060.1"/>
</dbReference>
<accession>A0ABP8RW75</accession>
<keyword evidence="2" id="KW-0812">Transmembrane</keyword>
<protein>
    <submittedName>
        <fullName evidence="3">SRPBCC family protein</fullName>
    </submittedName>
</protein>
<dbReference type="Pfam" id="PF06240">
    <property type="entry name" value="COXG"/>
    <property type="match status" value="1"/>
</dbReference>
<dbReference type="SUPFAM" id="SSF55961">
    <property type="entry name" value="Bet v1-like"/>
    <property type="match status" value="1"/>
</dbReference>
<organism evidence="3 4">
    <name type="scientific">Pseudonocardia xishanensis</name>
    <dbReference type="NCBI Taxonomy" id="630995"/>
    <lineage>
        <taxon>Bacteria</taxon>
        <taxon>Bacillati</taxon>
        <taxon>Actinomycetota</taxon>
        <taxon>Actinomycetes</taxon>
        <taxon>Pseudonocardiales</taxon>
        <taxon>Pseudonocardiaceae</taxon>
        <taxon>Pseudonocardia</taxon>
    </lineage>
</organism>
<dbReference type="PANTHER" id="PTHR38588">
    <property type="entry name" value="BLL0334 PROTEIN"/>
    <property type="match status" value="1"/>
</dbReference>
<dbReference type="CDD" id="cd07823">
    <property type="entry name" value="SRPBCC_5"/>
    <property type="match status" value="1"/>
</dbReference>
<feature type="region of interest" description="Disordered" evidence="1">
    <location>
        <begin position="149"/>
        <end position="185"/>
    </location>
</feature>
<dbReference type="EMBL" id="BAABGT010000060">
    <property type="protein sequence ID" value="GAA4550682.1"/>
    <property type="molecule type" value="Genomic_DNA"/>
</dbReference>
<dbReference type="PANTHER" id="PTHR38588:SF1">
    <property type="entry name" value="BLL0334 PROTEIN"/>
    <property type="match status" value="1"/>
</dbReference>
<dbReference type="InterPro" id="IPR010419">
    <property type="entry name" value="CO_DH_gsu"/>
</dbReference>
<proteinExistence type="predicted"/>
<comment type="caution">
    <text evidence="3">The sequence shown here is derived from an EMBL/GenBank/DDBJ whole genome shotgun (WGS) entry which is preliminary data.</text>
</comment>
<evidence type="ECO:0000256" key="1">
    <source>
        <dbReference type="SAM" id="MobiDB-lite"/>
    </source>
</evidence>
<sequence>MKLENGFTIDVSLPQAWEALNNPNLIAPCFPGATLTKYEGDRFDGSVKVKLGPISMKYSGTGAYVERDRDGDRVVIEASGRATQSSSTANATVTISLTSVAAERTSVAMVTDLALTGRPAQFGRGVVVDVADRIIGQFASCVAEKLAATPPGSSAEPVAEPHGISPARVPETAVRDEDSGTPTKAQGEMDILSLGGSAIVGAGARVARGLSVGAWVTVLLVVAAYLLGRRVAR</sequence>
<evidence type="ECO:0000256" key="2">
    <source>
        <dbReference type="SAM" id="Phobius"/>
    </source>
</evidence>
<keyword evidence="2" id="KW-1133">Transmembrane helix</keyword>
<evidence type="ECO:0000313" key="3">
    <source>
        <dbReference type="EMBL" id="GAA4550682.1"/>
    </source>
</evidence>
<gene>
    <name evidence="3" type="ORF">GCM10023175_41190</name>
</gene>
<feature type="transmembrane region" description="Helical" evidence="2">
    <location>
        <begin position="209"/>
        <end position="228"/>
    </location>
</feature>